<dbReference type="Proteomes" id="UP000736164">
    <property type="component" value="Unassembled WGS sequence"/>
</dbReference>
<dbReference type="Pfam" id="PF09243">
    <property type="entry name" value="Rsm22"/>
    <property type="match status" value="1"/>
</dbReference>
<dbReference type="InterPro" id="IPR052571">
    <property type="entry name" value="Mt_RNA_Methyltransferase"/>
</dbReference>
<comment type="caution">
    <text evidence="14">The sequence shown here is derived from an EMBL/GenBank/DDBJ whole genome shotgun (WGS) entry which is preliminary data.</text>
</comment>
<evidence type="ECO:0000256" key="10">
    <source>
        <dbReference type="ARBA" id="ARBA00060800"/>
    </source>
</evidence>
<organism evidence="14 15">
    <name type="scientific">Atractosteus spatula</name>
    <name type="common">Alligator gar</name>
    <name type="synonym">Lepisosteus spatula</name>
    <dbReference type="NCBI Taxonomy" id="7917"/>
    <lineage>
        <taxon>Eukaryota</taxon>
        <taxon>Metazoa</taxon>
        <taxon>Chordata</taxon>
        <taxon>Craniata</taxon>
        <taxon>Vertebrata</taxon>
        <taxon>Euteleostomi</taxon>
        <taxon>Actinopterygii</taxon>
        <taxon>Neopterygii</taxon>
        <taxon>Holostei</taxon>
        <taxon>Semionotiformes</taxon>
        <taxon>Lepisosteidae</taxon>
        <taxon>Atractosteus</taxon>
    </lineage>
</organism>
<evidence type="ECO:0000256" key="2">
    <source>
        <dbReference type="ARBA" id="ARBA00022485"/>
    </source>
</evidence>
<evidence type="ECO:0000256" key="9">
    <source>
        <dbReference type="ARBA" id="ARBA00045681"/>
    </source>
</evidence>
<dbReference type="GO" id="GO:0042274">
    <property type="term" value="P:ribosomal small subunit biogenesis"/>
    <property type="evidence" value="ECO:0007669"/>
    <property type="project" value="UniProtKB-ARBA"/>
</dbReference>
<keyword evidence="4" id="KW-0479">Metal-binding</keyword>
<evidence type="ECO:0000256" key="8">
    <source>
        <dbReference type="ARBA" id="ARBA00023128"/>
    </source>
</evidence>
<keyword evidence="5" id="KW-0809">Transit peptide</keyword>
<keyword evidence="6" id="KW-0408">Iron</keyword>
<protein>
    <recommendedName>
        <fullName evidence="12">Ribosome assembly protein METTL17, mitochondrial</fullName>
    </recommendedName>
    <alternativeName>
        <fullName evidence="13">Methyltransferase-like protein 17</fullName>
    </alternativeName>
</protein>
<dbReference type="InterPro" id="IPR015324">
    <property type="entry name" value="Ribosomal_Rsm22-like"/>
</dbReference>
<reference evidence="14" key="1">
    <citation type="journal article" date="2021" name="Cell">
        <title>Tracing the genetic footprints of vertebrate landing in non-teleost ray-finned fishes.</title>
        <authorList>
            <person name="Bi X."/>
            <person name="Wang K."/>
            <person name="Yang L."/>
            <person name="Pan H."/>
            <person name="Jiang H."/>
            <person name="Wei Q."/>
            <person name="Fang M."/>
            <person name="Yu H."/>
            <person name="Zhu C."/>
            <person name="Cai Y."/>
            <person name="He Y."/>
            <person name="Gan X."/>
            <person name="Zeng H."/>
            <person name="Yu D."/>
            <person name="Zhu Y."/>
            <person name="Jiang H."/>
            <person name="Qiu Q."/>
            <person name="Yang H."/>
            <person name="Zhang Y.E."/>
            <person name="Wang W."/>
            <person name="Zhu M."/>
            <person name="He S."/>
            <person name="Zhang G."/>
        </authorList>
    </citation>
    <scope>NUCLEOTIDE SEQUENCE</scope>
    <source>
        <strain evidence="14">Allg_001</strain>
    </source>
</reference>
<evidence type="ECO:0000256" key="11">
    <source>
        <dbReference type="ARBA" id="ARBA00062800"/>
    </source>
</evidence>
<evidence type="ECO:0000256" key="12">
    <source>
        <dbReference type="ARBA" id="ARBA00069745"/>
    </source>
</evidence>
<dbReference type="AlphaFoldDB" id="A0A8J7NPE0"/>
<keyword evidence="7" id="KW-0411">Iron-sulfur</keyword>
<proteinExistence type="inferred from homology"/>
<name>A0A8J7NPE0_ATRSP</name>
<comment type="function">
    <text evidence="9">Mitochondrial ribosome (mitoribosome) assembly factor. Binds at the interface of the head and body domains of the mitochondrial small ribosomal subunit (mt-SSU), occluding the mRNA channel and preventing compaction of the head domain towards the body. Probable inactive methyltransferase: retains the characteristic folding and ability to bind S-adenosyl-L-methionine, but it probably lost its methyltransferase activity.</text>
</comment>
<dbReference type="GO" id="GO:0006412">
    <property type="term" value="P:translation"/>
    <property type="evidence" value="ECO:0007669"/>
    <property type="project" value="InterPro"/>
</dbReference>
<comment type="subcellular location">
    <subcellularLocation>
        <location evidence="1">Mitochondrion matrix</location>
    </subcellularLocation>
</comment>
<keyword evidence="3" id="KW-0949">S-adenosyl-L-methionine</keyword>
<keyword evidence="2" id="KW-0004">4Fe-4S</keyword>
<feature type="non-terminal residue" evidence="14">
    <location>
        <position position="599"/>
    </location>
</feature>
<evidence type="ECO:0000256" key="3">
    <source>
        <dbReference type="ARBA" id="ARBA00022691"/>
    </source>
</evidence>
<dbReference type="SUPFAM" id="SSF53335">
    <property type="entry name" value="S-adenosyl-L-methionine-dependent methyltransferases"/>
    <property type="match status" value="1"/>
</dbReference>
<dbReference type="FunFam" id="3.40.50.150:FF:000196">
    <property type="entry name" value="methyltransferase-like protein 17, mitochondrial"/>
    <property type="match status" value="1"/>
</dbReference>
<feature type="non-terminal residue" evidence="14">
    <location>
        <position position="1"/>
    </location>
</feature>
<dbReference type="Gene3D" id="3.40.50.150">
    <property type="entry name" value="Vaccinia Virus protein VP39"/>
    <property type="match status" value="1"/>
</dbReference>
<evidence type="ECO:0000256" key="6">
    <source>
        <dbReference type="ARBA" id="ARBA00023004"/>
    </source>
</evidence>
<evidence type="ECO:0000313" key="14">
    <source>
        <dbReference type="EMBL" id="MBN3315714.1"/>
    </source>
</evidence>
<dbReference type="GO" id="GO:0003735">
    <property type="term" value="F:structural constituent of ribosome"/>
    <property type="evidence" value="ECO:0007669"/>
    <property type="project" value="TreeGrafter"/>
</dbReference>
<dbReference type="GO" id="GO:0051539">
    <property type="term" value="F:4 iron, 4 sulfur cluster binding"/>
    <property type="evidence" value="ECO:0007669"/>
    <property type="project" value="UniProtKB-KW"/>
</dbReference>
<dbReference type="EMBL" id="JAAWVO010023284">
    <property type="protein sequence ID" value="MBN3315714.1"/>
    <property type="molecule type" value="Genomic_DNA"/>
</dbReference>
<dbReference type="GO" id="GO:0005763">
    <property type="term" value="C:mitochondrial small ribosomal subunit"/>
    <property type="evidence" value="ECO:0007669"/>
    <property type="project" value="TreeGrafter"/>
</dbReference>
<dbReference type="PANTHER" id="PTHR13184">
    <property type="entry name" value="37S RIBOSOMAL PROTEIN S22"/>
    <property type="match status" value="1"/>
</dbReference>
<sequence>MKCVSDCERETVQAGRVACGLDPVTSPRCSSSALRFTAAHTAEVNSAHLTWLWRKEQKTTEHPLAQVRADGSDSDLFERRTGFRFPATLWKGSICVSLAGRHGCSGAQVSGSVCALSGGDRQAASVSKPGEAASTGGELRHCSARLLLRLRLARGPVPRQSAVVARQTQLDNSGDFLSSTPHRRHPGITALTTVRLPADLERAALTLIHGAAVSSLSDRTQRLTNFLWSRKRPVDDQTLRERALILEKQARERETGRQTDNEALEARVRRRVLSELKRTTYHWTPLKYDADLSLVYLAARLAGGYAAVTRVLHEIKKRVPSFSPGSLLDFGSGTGSVAWAAHSLWGESLKEFVCVDSSGAMNSLADLLVRGGCERADPHIQHLYFRQFLPVTPKVQFDVVVSAFSLSELPSSSERRDTVQTLWRKTHSFLVLLENGTREGHQILMEARDTVLQAEDKVTYDPRGASVFAPCPHQLPCPRLAQQPHLPCNFVQPYVPLPLTGSPERLEERFSYVVLSRAGPEPSAGWPRLIGPVQKRARHVQCQLCCSDGQIQRVAVTARQHGRYVDKRVCLRPGSSLALSGLTLNFKFNSRHFTGMTNE</sequence>
<dbReference type="InterPro" id="IPR029063">
    <property type="entry name" value="SAM-dependent_MTases_sf"/>
</dbReference>
<keyword evidence="15" id="KW-1185">Reference proteome</keyword>
<keyword evidence="8" id="KW-0496">Mitochondrion</keyword>
<evidence type="ECO:0000313" key="15">
    <source>
        <dbReference type="Proteomes" id="UP000736164"/>
    </source>
</evidence>
<evidence type="ECO:0000256" key="5">
    <source>
        <dbReference type="ARBA" id="ARBA00022946"/>
    </source>
</evidence>
<evidence type="ECO:0000256" key="13">
    <source>
        <dbReference type="ARBA" id="ARBA00081511"/>
    </source>
</evidence>
<evidence type="ECO:0000256" key="4">
    <source>
        <dbReference type="ARBA" id="ARBA00022723"/>
    </source>
</evidence>
<gene>
    <name evidence="14" type="primary">Mettl17</name>
    <name evidence="14" type="ORF">GTO95_0002994</name>
</gene>
<comment type="similarity">
    <text evidence="10">Belongs to the methyltransferase superfamily. Rsm22 family.</text>
</comment>
<dbReference type="GO" id="GO:0046872">
    <property type="term" value="F:metal ion binding"/>
    <property type="evidence" value="ECO:0007669"/>
    <property type="project" value="UniProtKB-KW"/>
</dbReference>
<evidence type="ECO:0000256" key="1">
    <source>
        <dbReference type="ARBA" id="ARBA00004305"/>
    </source>
</evidence>
<dbReference type="PANTHER" id="PTHR13184:SF5">
    <property type="entry name" value="METHYLTRANSFERASE-LIKE PROTEIN 17, MITOCHONDRIAL"/>
    <property type="match status" value="1"/>
</dbReference>
<accession>A0A8J7NPE0</accession>
<comment type="subunit">
    <text evidence="11">Associates with the mitochondrial ribosome (mitoribosome).</text>
</comment>
<evidence type="ECO:0000256" key="7">
    <source>
        <dbReference type="ARBA" id="ARBA00023014"/>
    </source>
</evidence>
<dbReference type="GO" id="GO:0008168">
    <property type="term" value="F:methyltransferase activity"/>
    <property type="evidence" value="ECO:0007669"/>
    <property type="project" value="InterPro"/>
</dbReference>